<dbReference type="AlphaFoldDB" id="A0A6J6RXT0"/>
<dbReference type="InterPro" id="IPR005674">
    <property type="entry name" value="CocE/Ser_esterase"/>
</dbReference>
<dbReference type="Gene3D" id="3.40.50.1820">
    <property type="entry name" value="alpha/beta hydrolase"/>
    <property type="match status" value="1"/>
</dbReference>
<protein>
    <submittedName>
        <fullName evidence="3">Unannotated protein</fullName>
    </submittedName>
</protein>
<dbReference type="Gene3D" id="2.60.120.260">
    <property type="entry name" value="Galactose-binding domain-like"/>
    <property type="match status" value="1"/>
</dbReference>
<dbReference type="SUPFAM" id="SSF49785">
    <property type="entry name" value="Galactose-binding domain-like"/>
    <property type="match status" value="1"/>
</dbReference>
<dbReference type="InterPro" id="IPR008979">
    <property type="entry name" value="Galactose-bd-like_sf"/>
</dbReference>
<dbReference type="InterPro" id="IPR029058">
    <property type="entry name" value="AB_hydrolase_fold"/>
</dbReference>
<dbReference type="InterPro" id="IPR000383">
    <property type="entry name" value="Xaa-Pro-like_dom"/>
</dbReference>
<dbReference type="Pfam" id="PF02129">
    <property type="entry name" value="Peptidase_S15"/>
    <property type="match status" value="1"/>
</dbReference>
<evidence type="ECO:0000256" key="1">
    <source>
        <dbReference type="ARBA" id="ARBA00022801"/>
    </source>
</evidence>
<dbReference type="EMBL" id="CAEZXR010000344">
    <property type="protein sequence ID" value="CAB4727295.1"/>
    <property type="molecule type" value="Genomic_DNA"/>
</dbReference>
<dbReference type="InterPro" id="IPR013736">
    <property type="entry name" value="Xaa-Pro_dipept_C"/>
</dbReference>
<reference evidence="3" key="1">
    <citation type="submission" date="2020-05" db="EMBL/GenBank/DDBJ databases">
        <authorList>
            <person name="Chiriac C."/>
            <person name="Salcher M."/>
            <person name="Ghai R."/>
            <person name="Kavagutti S V."/>
        </authorList>
    </citation>
    <scope>NUCLEOTIDE SEQUENCE</scope>
</reference>
<proteinExistence type="predicted"/>
<accession>A0A6J6RXT0</accession>
<name>A0A6J6RXT0_9ZZZZ</name>
<feature type="domain" description="Xaa-Pro dipeptidyl-peptidase C-terminal" evidence="2">
    <location>
        <begin position="300"/>
        <end position="575"/>
    </location>
</feature>
<dbReference type="GO" id="GO:0008239">
    <property type="term" value="F:dipeptidyl-peptidase activity"/>
    <property type="evidence" value="ECO:0007669"/>
    <property type="project" value="InterPro"/>
</dbReference>
<dbReference type="NCBIfam" id="TIGR00976">
    <property type="entry name" value="CocE_NonD"/>
    <property type="match status" value="1"/>
</dbReference>
<organism evidence="3">
    <name type="scientific">freshwater metagenome</name>
    <dbReference type="NCBI Taxonomy" id="449393"/>
    <lineage>
        <taxon>unclassified sequences</taxon>
        <taxon>metagenomes</taxon>
        <taxon>ecological metagenomes</taxon>
    </lineage>
</organism>
<gene>
    <name evidence="3" type="ORF">UFOPK2579_02363</name>
</gene>
<dbReference type="SMART" id="SM00939">
    <property type="entry name" value="PepX_C"/>
    <property type="match status" value="1"/>
</dbReference>
<sequence>MPRRRTRLAWCALLVTLVAPVLGVSGQVASAAVDEAPIESADLRFTTSDEVSLVTTLSGAAPIAARPTVVEFTPYGTLGRSYEVSSDYNYLLVQIRGTGDSDGTFDALGPRSQRDVVEVLRWACRQPWSDGRLSVAGFSASAIMIFNSLHQKLPCVKASVLRSGTFELYRDLLVPGGILNLVAGAGVVGLIGAPAILAGPDRLGRNPISSLEVALGLVGAGLDAGFLHPTLDDFWTERGFRGNANRIPTLLLDGAFDVEPRGDYQAFQQLRSQGIPAQLQVVGAHDGAPVGTDFGVRAVGRWLDRYLRGVRNGVEDEPAVQMLLADGDREDMLAGEFVRQDAASWPVPGTRWAALSFSADPAGAARSINDGSLTLAPPETATTQLYPAVASLVTNTDPNNVATIGGGPSGQINQLATYVPQLTDMDLSNLTGLTYTTAPLAEPVVAAGPASLDLQLSSTSPTTQIWAVVSDVSPDGTAHPISVGRLSSDFPGVVEDKSLYSRGELVQPYGDYSTSSSALPGEVRSYHVEIWPILNRFKKGHRIQLSLVGQSVASRPGLPAINAVVVGGAQGSRLMFPQLPGSDVRRALTRPAR</sequence>
<dbReference type="Pfam" id="PF08530">
    <property type="entry name" value="PepX_C"/>
    <property type="match status" value="1"/>
</dbReference>
<evidence type="ECO:0000259" key="2">
    <source>
        <dbReference type="SMART" id="SM00939"/>
    </source>
</evidence>
<keyword evidence="1" id="KW-0378">Hydrolase</keyword>
<dbReference type="SUPFAM" id="SSF53474">
    <property type="entry name" value="alpha/beta-Hydrolases"/>
    <property type="match status" value="1"/>
</dbReference>
<evidence type="ECO:0000313" key="3">
    <source>
        <dbReference type="EMBL" id="CAB4727295.1"/>
    </source>
</evidence>